<proteinExistence type="predicted"/>
<evidence type="ECO:0008006" key="3">
    <source>
        <dbReference type="Google" id="ProtNLM"/>
    </source>
</evidence>
<sequence length="611" mass="70548">MIFANNKCILFALVCALAAPTYAAPTLSPREKYEQCEKLPYRDQEQQYLLKNQQINSFDEATGLIRQGDFVTAQRALIFSLEKMKASCDINQYELADELRALTWLLEKDKRYAEVQQLFENALPLAGYHNFEKSFLTSAAKYAWLAEKPDDTLRLIKQMIFGETGEKLSPVLWHLDEKNRLLFWRVANMYYPISHSRKWLLVDVDPAQNRGYTTWITYILYPGGRIRFLGKYSEEDKNKSMLSPGEEKVTTPTMDSQLLPDFPVEKSQQRKALKKEQQGLVATWEIRQGDWLMNIEAELNESENQAALKSIADLFTHIKWDNPPKLYQLQTMRSIENELQHLWLSARNAPVENWNKARLIARKGLQIAAYPAEYQKFYAIAGIADYRNGNYAEAWQTLEKARAQLPYTRDGWNDKEILLYAALSAIRCGNEKEGYERLAEYIQTAEVIDSPRQWRVNTALRVITETNDRGLSFPLLTARTIIDYAGEDLLLYHVNDSAESYYVEILPPDTAPKAHILQRLKVAKEQAKEIQFRKTLLAIPGNQVKATQWAFKKSDALRDYTSPDEGVYWFIPWQGKTLAVFARTYDRKIPDAEKGEEFVRELLAANVSGVK</sequence>
<evidence type="ECO:0000256" key="1">
    <source>
        <dbReference type="SAM" id="SignalP"/>
    </source>
</evidence>
<evidence type="ECO:0000313" key="2">
    <source>
        <dbReference type="EMBL" id="QBY28885.1"/>
    </source>
</evidence>
<keyword evidence="1" id="KW-0732">Signal</keyword>
<name>A0A482PEN0_CITRO</name>
<accession>A0A482PEN0</accession>
<dbReference type="AlphaFoldDB" id="A0A482PEN0"/>
<feature type="signal peptide" evidence="1">
    <location>
        <begin position="1"/>
        <end position="23"/>
    </location>
</feature>
<dbReference type="EMBL" id="CP038008">
    <property type="protein sequence ID" value="QBY28885.1"/>
    <property type="molecule type" value="Genomic_DNA"/>
</dbReference>
<dbReference type="RefSeq" id="WP_012906568.1">
    <property type="nucleotide sequence ID" value="NZ_CAJTBI010000008.1"/>
</dbReference>
<gene>
    <name evidence="2" type="ORF">E2R62_08455</name>
</gene>
<protein>
    <recommendedName>
        <fullName evidence="3">Tetratricopeptide repeat protein</fullName>
    </recommendedName>
</protein>
<reference evidence="2" key="1">
    <citation type="submission" date="2019-03" db="EMBL/GenBank/DDBJ databases">
        <title>Complete genome sequence of enteropathogenic Citrobacter rodentium strain DBS100.</title>
        <authorList>
            <person name="Popov G."/>
            <person name="Fiebig A."/>
            <person name="Shideler S."/>
            <person name="Coombes B."/>
            <person name="Savchenko A."/>
        </authorList>
    </citation>
    <scope>NUCLEOTIDE SEQUENCE</scope>
    <source>
        <strain evidence="2">DBS100</strain>
    </source>
</reference>
<feature type="chain" id="PRO_5019760711" description="Tetratricopeptide repeat protein" evidence="1">
    <location>
        <begin position="24"/>
        <end position="611"/>
    </location>
</feature>
<organism evidence="2">
    <name type="scientific">Citrobacter rodentium</name>
    <dbReference type="NCBI Taxonomy" id="67825"/>
    <lineage>
        <taxon>Bacteria</taxon>
        <taxon>Pseudomonadati</taxon>
        <taxon>Pseudomonadota</taxon>
        <taxon>Gammaproteobacteria</taxon>
        <taxon>Enterobacterales</taxon>
        <taxon>Enterobacteriaceae</taxon>
        <taxon>Citrobacter</taxon>
    </lineage>
</organism>